<organism evidence="1 2">
    <name type="scientific">Grus japonensis</name>
    <name type="common">Japanese crane</name>
    <name type="synonym">Red-crowned crane</name>
    <dbReference type="NCBI Taxonomy" id="30415"/>
    <lineage>
        <taxon>Eukaryota</taxon>
        <taxon>Metazoa</taxon>
        <taxon>Chordata</taxon>
        <taxon>Craniata</taxon>
        <taxon>Vertebrata</taxon>
        <taxon>Euteleostomi</taxon>
        <taxon>Archelosauria</taxon>
        <taxon>Archosauria</taxon>
        <taxon>Dinosauria</taxon>
        <taxon>Saurischia</taxon>
        <taxon>Theropoda</taxon>
        <taxon>Coelurosauria</taxon>
        <taxon>Aves</taxon>
        <taxon>Neognathae</taxon>
        <taxon>Neoaves</taxon>
        <taxon>Gruiformes</taxon>
        <taxon>Gruidae</taxon>
        <taxon>Grus</taxon>
    </lineage>
</organism>
<dbReference type="EMBL" id="BAAFJT010000001">
    <property type="protein sequence ID" value="GAB0178811.1"/>
    <property type="molecule type" value="Genomic_DNA"/>
</dbReference>
<protein>
    <submittedName>
        <fullName evidence="1">Mitochondrial enolase superfamily member 1</fullName>
    </submittedName>
</protein>
<evidence type="ECO:0000313" key="1">
    <source>
        <dbReference type="EMBL" id="GAB0178811.1"/>
    </source>
</evidence>
<proteinExistence type="predicted"/>
<comment type="caution">
    <text evidence="1">The sequence shown here is derived from an EMBL/GenBank/DDBJ whole genome shotgun (WGS) entry which is preliminary data.</text>
</comment>
<reference evidence="1 2" key="1">
    <citation type="submission" date="2024-06" db="EMBL/GenBank/DDBJ databases">
        <title>The draft genome of Grus japonensis, version 3.</title>
        <authorList>
            <person name="Nabeshima K."/>
            <person name="Suzuki S."/>
            <person name="Onuma M."/>
        </authorList>
    </citation>
    <scope>NUCLEOTIDE SEQUENCE [LARGE SCALE GENOMIC DNA]</scope>
    <source>
        <strain evidence="1 2">451A</strain>
    </source>
</reference>
<dbReference type="AlphaFoldDB" id="A0ABC9VZK4"/>
<accession>A0ABC9VZK4</accession>
<evidence type="ECO:0000313" key="2">
    <source>
        <dbReference type="Proteomes" id="UP001623348"/>
    </source>
</evidence>
<gene>
    <name evidence="1" type="ORF">GRJ2_000346400</name>
</gene>
<dbReference type="Proteomes" id="UP001623348">
    <property type="component" value="Unassembled WGS sequence"/>
</dbReference>
<keyword evidence="2" id="KW-1185">Reference proteome</keyword>
<name>A0ABC9VZK4_GRUJA</name>
<dbReference type="PANTHER" id="PTHR33332">
    <property type="entry name" value="REVERSE TRANSCRIPTASE DOMAIN-CONTAINING PROTEIN"/>
    <property type="match status" value="1"/>
</dbReference>
<sequence length="130" mass="14593">MIWMMVQHALSKFADDTKLGGMADMPESCDAIQRNHNKLEKWANRHLPKFNKWKYKVLHLGRNNPRHQSIPGAAQLESSFSEKHLGILVDTQLNISQQCALAAKKVNGMTPCPLTSIGIGRMPHTSSEMT</sequence>